<name>A0A0C9S447_AMBAM</name>
<dbReference type="AlphaFoldDB" id="A0A0C9S447"/>
<organism evidence="2">
    <name type="scientific">Amblyomma americanum</name>
    <name type="common">Lone star tick</name>
    <dbReference type="NCBI Taxonomy" id="6943"/>
    <lineage>
        <taxon>Eukaryota</taxon>
        <taxon>Metazoa</taxon>
        <taxon>Ecdysozoa</taxon>
        <taxon>Arthropoda</taxon>
        <taxon>Chelicerata</taxon>
        <taxon>Arachnida</taxon>
        <taxon>Acari</taxon>
        <taxon>Parasitiformes</taxon>
        <taxon>Ixodida</taxon>
        <taxon>Ixodoidea</taxon>
        <taxon>Ixodidae</taxon>
        <taxon>Amblyomminae</taxon>
        <taxon>Amblyomma</taxon>
    </lineage>
</organism>
<accession>A0A0C9S447</accession>
<proteinExistence type="evidence at transcript level"/>
<sequence length="123" mass="13804">MALFPKLIYSLFIAGTLGLTQSEKVRLDLRIGYDDKLAAAMIEGVKKESFVHKLIEKKLIYNLLKDNDQSITLKSAREAFELVGNEVSKRDPESVILLLLIPDTKSAYHNSIFYNITQRGGGC</sequence>
<keyword evidence="1" id="KW-0732">Signal</keyword>
<protein>
    <submittedName>
        <fullName evidence="2">Putative secreted protein</fullName>
    </submittedName>
</protein>
<reference evidence="2" key="1">
    <citation type="journal article" date="2015" name="PLoS ONE">
        <title>An Insight into the Sialome of the Lone Star Tick, Amblyomma americanum, with a Glimpse on Its Time Dependent Gene Expression.</title>
        <authorList>
            <person name="Karim S."/>
            <person name="Ribeiro J.M."/>
        </authorList>
    </citation>
    <scope>NUCLEOTIDE SEQUENCE</scope>
    <source>
        <tissue evidence="2">Salivary gland</tissue>
    </source>
</reference>
<dbReference type="EMBL" id="GBZX01000766">
    <property type="protein sequence ID" value="JAG91974.1"/>
    <property type="molecule type" value="mRNA"/>
</dbReference>
<evidence type="ECO:0000256" key="1">
    <source>
        <dbReference type="SAM" id="SignalP"/>
    </source>
</evidence>
<feature type="non-terminal residue" evidence="2">
    <location>
        <position position="123"/>
    </location>
</feature>
<evidence type="ECO:0000313" key="2">
    <source>
        <dbReference type="EMBL" id="JAG91974.1"/>
    </source>
</evidence>
<feature type="chain" id="PRO_5002203249" evidence="1">
    <location>
        <begin position="23"/>
        <end position="123"/>
    </location>
</feature>
<feature type="signal peptide" evidence="1">
    <location>
        <begin position="1"/>
        <end position="22"/>
    </location>
</feature>